<protein>
    <submittedName>
        <fullName evidence="1">Uncharacterized protein</fullName>
    </submittedName>
</protein>
<dbReference type="AlphaFoldDB" id="A0A1H7BYA9"/>
<evidence type="ECO:0000313" key="1">
    <source>
        <dbReference type="EMBL" id="SEJ82451.1"/>
    </source>
</evidence>
<dbReference type="STRING" id="426757.SAMN04488127_2925"/>
<organism evidence="1 2">
    <name type="scientific">Bhargavaea ginsengi</name>
    <dbReference type="NCBI Taxonomy" id="426757"/>
    <lineage>
        <taxon>Bacteria</taxon>
        <taxon>Bacillati</taxon>
        <taxon>Bacillota</taxon>
        <taxon>Bacilli</taxon>
        <taxon>Bacillales</taxon>
        <taxon>Caryophanaceae</taxon>
        <taxon>Bhargavaea</taxon>
    </lineage>
</organism>
<reference evidence="2" key="1">
    <citation type="submission" date="2016-10" db="EMBL/GenBank/DDBJ databases">
        <authorList>
            <person name="Varghese N."/>
            <person name="Submissions S."/>
        </authorList>
    </citation>
    <scope>NUCLEOTIDE SEQUENCE [LARGE SCALE GENOMIC DNA]</scope>
    <source>
        <strain evidence="2">CGMCC 1.6763</strain>
    </source>
</reference>
<proteinExistence type="predicted"/>
<accession>A0A1H7BYA9</accession>
<name>A0A1H7BYA9_9BACL</name>
<dbReference type="EMBL" id="FNZF01000008">
    <property type="protein sequence ID" value="SEJ82451.1"/>
    <property type="molecule type" value="Genomic_DNA"/>
</dbReference>
<dbReference type="RefSeq" id="WP_092055777.1">
    <property type="nucleotide sequence ID" value="NZ_FNZF01000008.1"/>
</dbReference>
<gene>
    <name evidence="1" type="ORF">SAMN04488127_2925</name>
</gene>
<evidence type="ECO:0000313" key="2">
    <source>
        <dbReference type="Proteomes" id="UP000199200"/>
    </source>
</evidence>
<dbReference type="Proteomes" id="UP000199200">
    <property type="component" value="Unassembled WGS sequence"/>
</dbReference>
<keyword evidence="2" id="KW-1185">Reference proteome</keyword>
<sequence>MEIPINREHILKVAEEYGVKVEFDSKTPGVRDPETGEIHSIFNIMKDFLEVPSEELYTTIEFDKSATLKSPSIVHVEDSEKTFTIGVDTLMAS</sequence>